<feature type="chain" id="PRO_5012044901" evidence="2">
    <location>
        <begin position="23"/>
        <end position="1094"/>
    </location>
</feature>
<protein>
    <submittedName>
        <fullName evidence="3">Uncharacterized protein</fullName>
    </submittedName>
</protein>
<accession>A0A2C9VXA7</accession>
<proteinExistence type="predicted"/>
<evidence type="ECO:0000313" key="4">
    <source>
        <dbReference type="Proteomes" id="UP000091857"/>
    </source>
</evidence>
<dbReference type="Proteomes" id="UP000091857">
    <property type="component" value="Chromosome 5"/>
</dbReference>
<feature type="compositionally biased region" description="Polar residues" evidence="1">
    <location>
        <begin position="167"/>
        <end position="195"/>
    </location>
</feature>
<organism evidence="3 4">
    <name type="scientific">Manihot esculenta</name>
    <name type="common">Cassava</name>
    <name type="synonym">Jatropha manihot</name>
    <dbReference type="NCBI Taxonomy" id="3983"/>
    <lineage>
        <taxon>Eukaryota</taxon>
        <taxon>Viridiplantae</taxon>
        <taxon>Streptophyta</taxon>
        <taxon>Embryophyta</taxon>
        <taxon>Tracheophyta</taxon>
        <taxon>Spermatophyta</taxon>
        <taxon>Magnoliopsida</taxon>
        <taxon>eudicotyledons</taxon>
        <taxon>Gunneridae</taxon>
        <taxon>Pentapetalae</taxon>
        <taxon>rosids</taxon>
        <taxon>fabids</taxon>
        <taxon>Malpighiales</taxon>
        <taxon>Euphorbiaceae</taxon>
        <taxon>Crotonoideae</taxon>
        <taxon>Manihoteae</taxon>
        <taxon>Manihot</taxon>
    </lineage>
</organism>
<dbReference type="STRING" id="3983.A0A2C9VXA7"/>
<feature type="region of interest" description="Disordered" evidence="1">
    <location>
        <begin position="366"/>
        <end position="434"/>
    </location>
</feature>
<keyword evidence="4" id="KW-1185">Reference proteome</keyword>
<feature type="region of interest" description="Disordered" evidence="1">
    <location>
        <begin position="1067"/>
        <end position="1094"/>
    </location>
</feature>
<gene>
    <name evidence="3" type="ORF">MANES_05G107500v8</name>
</gene>
<feature type="compositionally biased region" description="Basic and acidic residues" evidence="1">
    <location>
        <begin position="406"/>
        <end position="417"/>
    </location>
</feature>
<feature type="compositionally biased region" description="Polar residues" evidence="1">
    <location>
        <begin position="366"/>
        <end position="378"/>
    </location>
</feature>
<dbReference type="Gramene" id="Manes.05G107500.6.v8.1">
    <property type="protein sequence ID" value="Manes.05G107500.6.v8.1.CDS"/>
    <property type="gene ID" value="Manes.05G107500.v8.1"/>
</dbReference>
<evidence type="ECO:0000313" key="3">
    <source>
        <dbReference type="EMBL" id="OAY50092.1"/>
    </source>
</evidence>
<name>A0A2C9VXA7_MANES</name>
<feature type="compositionally biased region" description="Polar residues" evidence="1">
    <location>
        <begin position="418"/>
        <end position="434"/>
    </location>
</feature>
<keyword evidence="2" id="KW-0732">Signal</keyword>
<dbReference type="EMBL" id="CM004391">
    <property type="protein sequence ID" value="OAY50092.1"/>
    <property type="molecule type" value="Genomic_DNA"/>
</dbReference>
<dbReference type="PANTHER" id="PTHR33167:SF4">
    <property type="entry name" value="TRANSCRIPTION FACTOR, PUTATIVE (DUF863)-RELATED"/>
    <property type="match status" value="1"/>
</dbReference>
<dbReference type="AlphaFoldDB" id="A0A2C9VXA7"/>
<dbReference type="PANTHER" id="PTHR33167">
    <property type="entry name" value="TRANSCRIPTION FACTOR, PUTATIVE (DUF863)-RELATED"/>
    <property type="match status" value="1"/>
</dbReference>
<comment type="caution">
    <text evidence="3">The sequence shown here is derived from an EMBL/GenBank/DDBJ whole genome shotgun (WGS) entry which is preliminary data.</text>
</comment>
<feature type="region of interest" description="Disordered" evidence="1">
    <location>
        <begin position="167"/>
        <end position="202"/>
    </location>
</feature>
<dbReference type="Pfam" id="PF05904">
    <property type="entry name" value="DUF863"/>
    <property type="match status" value="1"/>
</dbReference>
<evidence type="ECO:0000256" key="1">
    <source>
        <dbReference type="SAM" id="MobiDB-lite"/>
    </source>
</evidence>
<dbReference type="InterPro" id="IPR008581">
    <property type="entry name" value="DUF863_pln"/>
</dbReference>
<sequence length="1094" mass="120656">MNEASLSLIMLATFLHLLPGMGTKVHCESCFPGYFSMRDLNEDSNSCSWPLYYGDRAFTNGQYYNGFLPRTITDVYPGYDKDVVKQTMLEHEAIFKTQLCELHRLYRIQRDLMDESKRKELYKNRMPIETSLSSSPLASQITSEDARRWHIPGFPLGNSVCGGPSTSCTEDMHSPLSSIKGSSAQASPLLSQNGGTPKDMEILDSRPTKVRRKMFDLQLPADEYLDTEGEQVQLRDENVCGISNYLSNRNHNVATATSGKTNCQGDAFQSESCLKSKNNLADLNEPIDVEDTNGSANDLLGCTSSHCEIQEHELATKPKSQFLGFPKEVLLNHHHGSNNGIASDLYLQNNVKGKLWFPHMLDSGNSNNNIKSPSQSLQPEKLPSSSQPLQVLSNKNNEPATLFHTDQSKVDQLRERTSCGSELSGRNNEVSNNNLPVSDVASHIPSQYAIDPSSDLSNCWSWSGSSRDKLGGSLSQKSMSVQMHLNLNSSATLSRSSQSSTQSHGVFGDQWNYNSSSASNLRVGTEMPDQNGFYHGSSSGSKDLLIRFPPGNRDFLNYNSASDAAQELIHHGLEKLYKSSNCVLSKSAQDVNLNAALSNSSSTKMTSQKGLEVIDLERNHEDHHVALPWLRTKPDREAEAVSAGVDLNMGGFSDLQSSLKQLSDKREAGRIPNQTVVQNMKSAPCSNVFEASRIEARDSSSCRRILGFPIFEKPDVSKIESSSLPSPSVLHPQPSQEVENNRKIRALDINLPCDPAVPDCFQQTVAEVLTEKEKDTQVANVRYEIDLNSCITEDESSLVPSAAGANVRMISGIDLEAPAVPETEEEIIPGEECLAKAHAAPSELAQHKTESPPDEFVRIAAEAIVAISVTGHNHQVDATHNPSEASMTDSLHWFVEIVSSFGEDLESKFAVLEAEGDSRDKEGPSLEDYFESMTLKLTETKEEDYMPKPLVPEDLKLEETGRTLLPTRTRRGQSRRGRQRRDFQRDILPGLVSLSRHEVTEDLQTFGGLMRASGHIWNSGLTRRSGCGRGRRRALASSSPPAVIASEPCTPLIQQLNNVEVRLDDRSLTGWGKTPRRPRRQRCPPGNAAALPLS</sequence>
<reference evidence="4" key="1">
    <citation type="journal article" date="2016" name="Nat. Biotechnol.">
        <title>Sequencing wild and cultivated cassava and related species reveals extensive interspecific hybridization and genetic diversity.</title>
        <authorList>
            <person name="Bredeson J.V."/>
            <person name="Lyons J.B."/>
            <person name="Prochnik S.E."/>
            <person name="Wu G.A."/>
            <person name="Ha C.M."/>
            <person name="Edsinger-Gonzales E."/>
            <person name="Grimwood J."/>
            <person name="Schmutz J."/>
            <person name="Rabbi I.Y."/>
            <person name="Egesi C."/>
            <person name="Nauluvula P."/>
            <person name="Lebot V."/>
            <person name="Ndunguru J."/>
            <person name="Mkamilo G."/>
            <person name="Bart R.S."/>
            <person name="Setter T.L."/>
            <person name="Gleadow R.M."/>
            <person name="Kulakow P."/>
            <person name="Ferguson M.E."/>
            <person name="Rounsley S."/>
            <person name="Rokhsar D.S."/>
        </authorList>
    </citation>
    <scope>NUCLEOTIDE SEQUENCE [LARGE SCALE GENOMIC DNA]</scope>
    <source>
        <strain evidence="4">cv. AM560-2</strain>
    </source>
</reference>
<evidence type="ECO:0000256" key="2">
    <source>
        <dbReference type="SAM" id="SignalP"/>
    </source>
</evidence>
<feature type="signal peptide" evidence="2">
    <location>
        <begin position="1"/>
        <end position="22"/>
    </location>
</feature>
<feature type="compositionally biased region" description="Low complexity" evidence="1">
    <location>
        <begin position="382"/>
        <end position="393"/>
    </location>
</feature>